<keyword evidence="3" id="KW-1185">Reference proteome</keyword>
<gene>
    <name evidence="2" type="ORF">NPIL_527821</name>
</gene>
<protein>
    <submittedName>
        <fullName evidence="2">Uncharacterized protein</fullName>
    </submittedName>
</protein>
<reference evidence="2" key="1">
    <citation type="submission" date="2020-08" db="EMBL/GenBank/DDBJ databases">
        <title>Multicomponent nature underlies the extraordinary mechanical properties of spider dragline silk.</title>
        <authorList>
            <person name="Kono N."/>
            <person name="Nakamura H."/>
            <person name="Mori M."/>
            <person name="Yoshida Y."/>
            <person name="Ohtoshi R."/>
            <person name="Malay A.D."/>
            <person name="Moran D.A.P."/>
            <person name="Tomita M."/>
            <person name="Numata K."/>
            <person name="Arakawa K."/>
        </authorList>
    </citation>
    <scope>NUCLEOTIDE SEQUENCE</scope>
</reference>
<sequence>MDDNSNFHARQLPNEDSRRSVYQARIYKRPFTPSGSALKIDNKIQTHRTKDGRVIRILLLITPKSLISETYLTRKGEKKVSPKITRSIFAPSHKPTPSLCSTPRLTTTGGIIPEIIRQ</sequence>
<comment type="caution">
    <text evidence="2">The sequence shown here is derived from an EMBL/GenBank/DDBJ whole genome shotgun (WGS) entry which is preliminary data.</text>
</comment>
<name>A0A8X6PBD9_NEPPI</name>
<accession>A0A8X6PBD9</accession>
<proteinExistence type="predicted"/>
<dbReference type="AlphaFoldDB" id="A0A8X6PBD9"/>
<feature type="region of interest" description="Disordered" evidence="1">
    <location>
        <begin position="1"/>
        <end position="20"/>
    </location>
</feature>
<evidence type="ECO:0000256" key="1">
    <source>
        <dbReference type="SAM" id="MobiDB-lite"/>
    </source>
</evidence>
<evidence type="ECO:0000313" key="3">
    <source>
        <dbReference type="Proteomes" id="UP000887013"/>
    </source>
</evidence>
<evidence type="ECO:0000313" key="2">
    <source>
        <dbReference type="EMBL" id="GFT56124.1"/>
    </source>
</evidence>
<dbReference type="Proteomes" id="UP000887013">
    <property type="component" value="Unassembled WGS sequence"/>
</dbReference>
<organism evidence="2 3">
    <name type="scientific">Nephila pilipes</name>
    <name type="common">Giant wood spider</name>
    <name type="synonym">Nephila maculata</name>
    <dbReference type="NCBI Taxonomy" id="299642"/>
    <lineage>
        <taxon>Eukaryota</taxon>
        <taxon>Metazoa</taxon>
        <taxon>Ecdysozoa</taxon>
        <taxon>Arthropoda</taxon>
        <taxon>Chelicerata</taxon>
        <taxon>Arachnida</taxon>
        <taxon>Araneae</taxon>
        <taxon>Araneomorphae</taxon>
        <taxon>Entelegynae</taxon>
        <taxon>Araneoidea</taxon>
        <taxon>Nephilidae</taxon>
        <taxon>Nephila</taxon>
    </lineage>
</organism>
<dbReference type="EMBL" id="BMAW01017926">
    <property type="protein sequence ID" value="GFT56124.1"/>
    <property type="molecule type" value="Genomic_DNA"/>
</dbReference>